<dbReference type="FunFam" id="3.40.50.620:FF:000062">
    <property type="entry name" value="Arginine--tRNA ligase"/>
    <property type="match status" value="1"/>
</dbReference>
<dbReference type="EMBL" id="VUNH01000013">
    <property type="protein sequence ID" value="MST56523.1"/>
    <property type="molecule type" value="Genomic_DNA"/>
</dbReference>
<keyword evidence="4 11" id="KW-0963">Cytoplasm</keyword>
<name>A0A6L5YEL2_9BACT</name>
<dbReference type="SMART" id="SM01016">
    <property type="entry name" value="Arg_tRNA_synt_N"/>
    <property type="match status" value="1"/>
</dbReference>
<evidence type="ECO:0000256" key="2">
    <source>
        <dbReference type="ARBA" id="ARBA00005594"/>
    </source>
</evidence>
<dbReference type="CDD" id="cd00671">
    <property type="entry name" value="ArgRS_core"/>
    <property type="match status" value="1"/>
</dbReference>
<dbReference type="SMART" id="SM00836">
    <property type="entry name" value="DALR_1"/>
    <property type="match status" value="1"/>
</dbReference>
<dbReference type="PROSITE" id="PS00178">
    <property type="entry name" value="AA_TRNA_LIGASE_I"/>
    <property type="match status" value="1"/>
</dbReference>
<dbReference type="InterPro" id="IPR001278">
    <property type="entry name" value="Arg-tRNA-ligase"/>
</dbReference>
<dbReference type="InterPro" id="IPR035684">
    <property type="entry name" value="ArgRS_core"/>
</dbReference>
<organism evidence="15 16">
    <name type="scientific">Pyramidobacter porci</name>
    <dbReference type="NCBI Taxonomy" id="2605789"/>
    <lineage>
        <taxon>Bacteria</taxon>
        <taxon>Thermotogati</taxon>
        <taxon>Synergistota</taxon>
        <taxon>Synergistia</taxon>
        <taxon>Synergistales</taxon>
        <taxon>Dethiosulfovibrionaceae</taxon>
        <taxon>Pyramidobacter</taxon>
    </lineage>
</organism>
<evidence type="ECO:0000256" key="7">
    <source>
        <dbReference type="ARBA" id="ARBA00022840"/>
    </source>
</evidence>
<proteinExistence type="inferred from homology"/>
<dbReference type="InterPro" id="IPR036695">
    <property type="entry name" value="Arg-tRNA-synth_N_sf"/>
</dbReference>
<feature type="short sequence motif" description="'HIGH' region" evidence="11">
    <location>
        <begin position="131"/>
        <end position="141"/>
    </location>
</feature>
<sequence length="559" mass="62770">MSDNTSALKALVRGALEEIAKEKGQDPASLGELHFERPKQENHGDWATNAAMQNCKLLGCKPRDLAEDIVRRIGSDKHIRRVEVAGPGFINFYLSNLWMGDIVRDVLAAGGDYGRVDLGKGRKAQVEFVSANPTGPLHVGHGRGAAVGDVTGNILAFAGWNVEKEYYVNDAGLQMNILGRSAQSRYFELLGHPEKFPFPEESYKGHYIYDIAQEVVDARGEEFLDQPLEESLPFFRTYAAGRILEQIKDELGEFGVTFDSFFSEKSLYDRNLVPAAVQTLKERGHLYEQDEALWFRSTEYGDDKDRVLMRSNGVPTYFTSDIAYHKEKFDRGFERVIDVWGADHHGYVPRMKAAIEALGYDPKKFTILLIQFVNLLRDGEQVKMSTRSGQFVELQEVVREVGVDAARYYFLMRRSDSHLDFDLELAKSQSADNPVYYVQYAHARLCSILQKAAEKGIAVPGVSAFDPDAIATPEEKRLFTKLAQFPDEVGRAAADLEPHRIVNYVHELAGDFHSYYNNGSRILEESGAFRDSHLLMVAAIRTVIANALHLLGISAPEKM</sequence>
<evidence type="ECO:0000313" key="15">
    <source>
        <dbReference type="EMBL" id="MST56523.1"/>
    </source>
</evidence>
<keyword evidence="9 11" id="KW-0030">Aminoacyl-tRNA synthetase</keyword>
<comment type="catalytic activity">
    <reaction evidence="10 11">
        <text>tRNA(Arg) + L-arginine + ATP = L-arginyl-tRNA(Arg) + AMP + diphosphate</text>
        <dbReference type="Rhea" id="RHEA:20301"/>
        <dbReference type="Rhea" id="RHEA-COMP:9658"/>
        <dbReference type="Rhea" id="RHEA-COMP:9673"/>
        <dbReference type="ChEBI" id="CHEBI:30616"/>
        <dbReference type="ChEBI" id="CHEBI:32682"/>
        <dbReference type="ChEBI" id="CHEBI:33019"/>
        <dbReference type="ChEBI" id="CHEBI:78442"/>
        <dbReference type="ChEBI" id="CHEBI:78513"/>
        <dbReference type="ChEBI" id="CHEBI:456215"/>
        <dbReference type="EC" id="6.1.1.19"/>
    </reaction>
</comment>
<comment type="similarity">
    <text evidence="2 11 12">Belongs to the class-I aminoacyl-tRNA synthetase family.</text>
</comment>
<dbReference type="Pfam" id="PF03485">
    <property type="entry name" value="Arg_tRNA_synt_N"/>
    <property type="match status" value="1"/>
</dbReference>
<evidence type="ECO:0000256" key="4">
    <source>
        <dbReference type="ARBA" id="ARBA00022490"/>
    </source>
</evidence>
<dbReference type="Gene3D" id="1.10.730.10">
    <property type="entry name" value="Isoleucyl-tRNA Synthetase, Domain 1"/>
    <property type="match status" value="1"/>
</dbReference>
<dbReference type="Gene3D" id="3.30.1360.70">
    <property type="entry name" value="Arginyl tRNA synthetase N-terminal domain"/>
    <property type="match status" value="1"/>
</dbReference>
<dbReference type="HAMAP" id="MF_00123">
    <property type="entry name" value="Arg_tRNA_synth"/>
    <property type="match status" value="1"/>
</dbReference>
<evidence type="ECO:0000256" key="11">
    <source>
        <dbReference type="HAMAP-Rule" id="MF_00123"/>
    </source>
</evidence>
<dbReference type="Proteomes" id="UP000473699">
    <property type="component" value="Unassembled WGS sequence"/>
</dbReference>
<evidence type="ECO:0000256" key="1">
    <source>
        <dbReference type="ARBA" id="ARBA00004496"/>
    </source>
</evidence>
<dbReference type="SUPFAM" id="SSF52374">
    <property type="entry name" value="Nucleotidylyl transferase"/>
    <property type="match status" value="1"/>
</dbReference>
<keyword evidence="16" id="KW-1185">Reference proteome</keyword>
<dbReference type="Gene3D" id="3.40.50.620">
    <property type="entry name" value="HUPs"/>
    <property type="match status" value="1"/>
</dbReference>
<dbReference type="GO" id="GO:0005524">
    <property type="term" value="F:ATP binding"/>
    <property type="evidence" value="ECO:0007669"/>
    <property type="project" value="UniProtKB-UniRule"/>
</dbReference>
<dbReference type="SUPFAM" id="SSF55190">
    <property type="entry name" value="Arginyl-tRNA synthetase (ArgRS), N-terminal 'additional' domain"/>
    <property type="match status" value="1"/>
</dbReference>
<feature type="domain" description="DALR anticodon binding" evidence="13">
    <location>
        <begin position="438"/>
        <end position="559"/>
    </location>
</feature>
<keyword evidence="6 11" id="KW-0547">Nucleotide-binding</keyword>
<dbReference type="InterPro" id="IPR001412">
    <property type="entry name" value="aa-tRNA-synth_I_CS"/>
</dbReference>
<dbReference type="FunFam" id="1.10.730.10:FF:000008">
    <property type="entry name" value="Arginine--tRNA ligase"/>
    <property type="match status" value="1"/>
</dbReference>
<dbReference type="InterPro" id="IPR009080">
    <property type="entry name" value="tRNAsynth_Ia_anticodon-bd"/>
</dbReference>
<evidence type="ECO:0000256" key="8">
    <source>
        <dbReference type="ARBA" id="ARBA00022917"/>
    </source>
</evidence>
<evidence type="ECO:0000259" key="14">
    <source>
        <dbReference type="SMART" id="SM01016"/>
    </source>
</evidence>
<evidence type="ECO:0000313" key="16">
    <source>
        <dbReference type="Proteomes" id="UP000473699"/>
    </source>
</evidence>
<dbReference type="Pfam" id="PF00750">
    <property type="entry name" value="tRNA-synt_1d"/>
    <property type="match status" value="1"/>
</dbReference>
<accession>A0A6L5YEL2</accession>
<keyword evidence="7 11" id="KW-0067">ATP-binding</keyword>
<dbReference type="GO" id="GO:0006420">
    <property type="term" value="P:arginyl-tRNA aminoacylation"/>
    <property type="evidence" value="ECO:0007669"/>
    <property type="project" value="UniProtKB-UniRule"/>
</dbReference>
<dbReference type="AlphaFoldDB" id="A0A6L5YEL2"/>
<dbReference type="InterPro" id="IPR008909">
    <property type="entry name" value="DALR_anticod-bd"/>
</dbReference>
<dbReference type="PANTHER" id="PTHR11956">
    <property type="entry name" value="ARGINYL-TRNA SYNTHETASE"/>
    <property type="match status" value="1"/>
</dbReference>
<comment type="subcellular location">
    <subcellularLocation>
        <location evidence="1 11">Cytoplasm</location>
    </subcellularLocation>
</comment>
<evidence type="ECO:0000256" key="5">
    <source>
        <dbReference type="ARBA" id="ARBA00022598"/>
    </source>
</evidence>
<evidence type="ECO:0000256" key="12">
    <source>
        <dbReference type="RuleBase" id="RU363038"/>
    </source>
</evidence>
<dbReference type="PANTHER" id="PTHR11956:SF5">
    <property type="entry name" value="ARGININE--TRNA LIGASE, CYTOPLASMIC"/>
    <property type="match status" value="1"/>
</dbReference>
<dbReference type="SUPFAM" id="SSF47323">
    <property type="entry name" value="Anticodon-binding domain of a subclass of class I aminoacyl-tRNA synthetases"/>
    <property type="match status" value="1"/>
</dbReference>
<dbReference type="GO" id="GO:0004814">
    <property type="term" value="F:arginine-tRNA ligase activity"/>
    <property type="evidence" value="ECO:0007669"/>
    <property type="project" value="UniProtKB-UniRule"/>
</dbReference>
<feature type="domain" description="Arginyl tRNA synthetase N-terminal" evidence="14">
    <location>
        <begin position="6"/>
        <end position="94"/>
    </location>
</feature>
<dbReference type="PRINTS" id="PR01038">
    <property type="entry name" value="TRNASYNTHARG"/>
</dbReference>
<protein>
    <recommendedName>
        <fullName evidence="11">Arginine--tRNA ligase</fullName>
        <ecNumber evidence="11">6.1.1.19</ecNumber>
    </recommendedName>
    <alternativeName>
        <fullName evidence="11">Arginyl-tRNA synthetase</fullName>
        <shortName evidence="11">ArgRS</shortName>
    </alternativeName>
</protein>
<evidence type="ECO:0000256" key="10">
    <source>
        <dbReference type="ARBA" id="ARBA00049339"/>
    </source>
</evidence>
<dbReference type="EC" id="6.1.1.19" evidence="11"/>
<evidence type="ECO:0000259" key="13">
    <source>
        <dbReference type="SMART" id="SM00836"/>
    </source>
</evidence>
<dbReference type="InterPro" id="IPR005148">
    <property type="entry name" value="Arg-tRNA-synth_N"/>
</dbReference>
<evidence type="ECO:0000256" key="6">
    <source>
        <dbReference type="ARBA" id="ARBA00022741"/>
    </source>
</evidence>
<keyword evidence="5 11" id="KW-0436">Ligase</keyword>
<reference evidence="15 16" key="1">
    <citation type="submission" date="2019-08" db="EMBL/GenBank/DDBJ databases">
        <title>In-depth cultivation of the pig gut microbiome towards novel bacterial diversity and tailored functional studies.</title>
        <authorList>
            <person name="Wylensek D."/>
            <person name="Hitch T.C.A."/>
            <person name="Clavel T."/>
        </authorList>
    </citation>
    <scope>NUCLEOTIDE SEQUENCE [LARGE SCALE GENOMIC DNA]</scope>
    <source>
        <strain evidence="15 16">SM-530-WT-4B</strain>
    </source>
</reference>
<comment type="caution">
    <text evidence="15">The sequence shown here is derived from an EMBL/GenBank/DDBJ whole genome shotgun (WGS) entry which is preliminary data.</text>
</comment>
<keyword evidence="8 11" id="KW-0648">Protein biosynthesis</keyword>
<dbReference type="GO" id="GO:0005737">
    <property type="term" value="C:cytoplasm"/>
    <property type="evidence" value="ECO:0007669"/>
    <property type="project" value="UniProtKB-SubCell"/>
</dbReference>
<evidence type="ECO:0000256" key="3">
    <source>
        <dbReference type="ARBA" id="ARBA00011245"/>
    </source>
</evidence>
<comment type="subunit">
    <text evidence="3 11">Monomer.</text>
</comment>
<evidence type="ECO:0000256" key="9">
    <source>
        <dbReference type="ARBA" id="ARBA00023146"/>
    </source>
</evidence>
<dbReference type="RefSeq" id="WP_154529601.1">
    <property type="nucleotide sequence ID" value="NZ_VUNH01000013.1"/>
</dbReference>
<dbReference type="NCBIfam" id="TIGR00456">
    <property type="entry name" value="argS"/>
    <property type="match status" value="1"/>
</dbReference>
<dbReference type="InterPro" id="IPR014729">
    <property type="entry name" value="Rossmann-like_a/b/a_fold"/>
</dbReference>
<gene>
    <name evidence="11" type="primary">argS</name>
    <name evidence="15" type="ORF">FYJ74_10850</name>
</gene>
<dbReference type="Pfam" id="PF05746">
    <property type="entry name" value="DALR_1"/>
    <property type="match status" value="1"/>
</dbReference>